<protein>
    <submittedName>
        <fullName evidence="1">Uncharacterized protein</fullName>
    </submittedName>
</protein>
<dbReference type="AlphaFoldDB" id="A0A370KG23"/>
<reference evidence="1 2" key="1">
    <citation type="submission" date="2017-03" db="EMBL/GenBank/DDBJ databases">
        <title>Genome analysis of Rhizobial strains effectives or ineffectives for nitrogen fixation isolated from bean seeds.</title>
        <authorList>
            <person name="Peralta H."/>
            <person name="Aguilar-Vera A."/>
            <person name="Mora Y."/>
            <person name="Vargas-Lagunas C."/>
            <person name="Girard L."/>
            <person name="Mora J."/>
        </authorList>
    </citation>
    <scope>NUCLEOTIDE SEQUENCE [LARGE SCALE GENOMIC DNA]</scope>
    <source>
        <strain evidence="1 2">CCGM3</strain>
    </source>
</reference>
<dbReference type="OrthoDB" id="8778976at2"/>
<organism evidence="1 2">
    <name type="scientific">Rhizobium grahamii</name>
    <dbReference type="NCBI Taxonomy" id="1120045"/>
    <lineage>
        <taxon>Bacteria</taxon>
        <taxon>Pseudomonadati</taxon>
        <taxon>Pseudomonadota</taxon>
        <taxon>Alphaproteobacteria</taxon>
        <taxon>Hyphomicrobiales</taxon>
        <taxon>Rhizobiaceae</taxon>
        <taxon>Rhizobium/Agrobacterium group</taxon>
        <taxon>Rhizobium</taxon>
    </lineage>
</organism>
<gene>
    <name evidence="1" type="ORF">B5K06_29760</name>
</gene>
<evidence type="ECO:0000313" key="1">
    <source>
        <dbReference type="EMBL" id="RDJ03580.1"/>
    </source>
</evidence>
<evidence type="ECO:0000313" key="2">
    <source>
        <dbReference type="Proteomes" id="UP000254939"/>
    </source>
</evidence>
<sequence length="97" mass="11377">MPHLVEVLLPVTEHSVGQINLVRDELRAKFGGLTIYINSPADGLWEEDGEVERDKIVVAEVMTDNLERRWWATYRKRLEARFEQEEIVIRCSVIERL</sequence>
<dbReference type="Proteomes" id="UP000254939">
    <property type="component" value="Unassembled WGS sequence"/>
</dbReference>
<proteinExistence type="predicted"/>
<name>A0A370KG23_9HYPH</name>
<accession>A0A370KG23</accession>
<dbReference type="EMBL" id="NAAC01000042">
    <property type="protein sequence ID" value="RDJ03580.1"/>
    <property type="molecule type" value="Genomic_DNA"/>
</dbReference>
<comment type="caution">
    <text evidence="1">The sequence shown here is derived from an EMBL/GenBank/DDBJ whole genome shotgun (WGS) entry which is preliminary data.</text>
</comment>
<dbReference type="RefSeq" id="WP_016555898.1">
    <property type="nucleotide sequence ID" value="NZ_KZ857269.1"/>
</dbReference>